<dbReference type="AlphaFoldDB" id="A0A0F8YJC4"/>
<reference evidence="1" key="1">
    <citation type="journal article" date="2015" name="Nature">
        <title>Complex archaea that bridge the gap between prokaryotes and eukaryotes.</title>
        <authorList>
            <person name="Spang A."/>
            <person name="Saw J.H."/>
            <person name="Jorgensen S.L."/>
            <person name="Zaremba-Niedzwiedzka K."/>
            <person name="Martijn J."/>
            <person name="Lind A.E."/>
            <person name="van Eijk R."/>
            <person name="Schleper C."/>
            <person name="Guy L."/>
            <person name="Ettema T.J."/>
        </authorList>
    </citation>
    <scope>NUCLEOTIDE SEQUENCE</scope>
</reference>
<dbReference type="EMBL" id="LAZR01066076">
    <property type="protein sequence ID" value="KKK54279.1"/>
    <property type="molecule type" value="Genomic_DNA"/>
</dbReference>
<evidence type="ECO:0000313" key="1">
    <source>
        <dbReference type="EMBL" id="KKK54279.1"/>
    </source>
</evidence>
<protein>
    <submittedName>
        <fullName evidence="1">Uncharacterized protein</fullName>
    </submittedName>
</protein>
<sequence>MKTNVIIQGNALEELKKLPEKSINMCMTSP</sequence>
<feature type="non-terminal residue" evidence="1">
    <location>
        <position position="30"/>
    </location>
</feature>
<name>A0A0F8YJC4_9ZZZZ</name>
<proteinExistence type="predicted"/>
<organism evidence="1">
    <name type="scientific">marine sediment metagenome</name>
    <dbReference type="NCBI Taxonomy" id="412755"/>
    <lineage>
        <taxon>unclassified sequences</taxon>
        <taxon>metagenomes</taxon>
        <taxon>ecological metagenomes</taxon>
    </lineage>
</organism>
<gene>
    <name evidence="1" type="ORF">LCGC14_3086330</name>
</gene>
<comment type="caution">
    <text evidence="1">The sequence shown here is derived from an EMBL/GenBank/DDBJ whole genome shotgun (WGS) entry which is preliminary data.</text>
</comment>
<accession>A0A0F8YJC4</accession>
<dbReference type="SUPFAM" id="SSF53335">
    <property type="entry name" value="S-adenosyl-L-methionine-dependent methyltransferases"/>
    <property type="match status" value="1"/>
</dbReference>
<dbReference type="Gene3D" id="3.40.50.150">
    <property type="entry name" value="Vaccinia Virus protein VP39"/>
    <property type="match status" value="1"/>
</dbReference>
<dbReference type="InterPro" id="IPR029063">
    <property type="entry name" value="SAM-dependent_MTases_sf"/>
</dbReference>